<reference evidence="2" key="1">
    <citation type="submission" date="2023-03" db="EMBL/GenBank/DDBJ databases">
        <title>Andean soil-derived lignocellulolytic bacterial consortium as a source of novel taxa and putative plastic-active enzymes.</title>
        <authorList>
            <person name="Diaz-Garcia L."/>
            <person name="Chuvochina M."/>
            <person name="Feuerriegel G."/>
            <person name="Bunk B."/>
            <person name="Sproer C."/>
            <person name="Streit W.R."/>
            <person name="Rodriguez L.M."/>
            <person name="Overmann J."/>
            <person name="Jimenez D.J."/>
        </authorList>
    </citation>
    <scope>NUCLEOTIDE SEQUENCE</scope>
    <source>
        <strain evidence="2">MAG 4610</strain>
    </source>
</reference>
<evidence type="ECO:0000313" key="2">
    <source>
        <dbReference type="EMBL" id="WEK14537.1"/>
    </source>
</evidence>
<protein>
    <submittedName>
        <fullName evidence="2">MFS transporter permease</fullName>
    </submittedName>
</protein>
<gene>
    <name evidence="2" type="ORF">P0Y48_04865</name>
</gene>
<evidence type="ECO:0000256" key="1">
    <source>
        <dbReference type="SAM" id="Phobius"/>
    </source>
</evidence>
<dbReference type="Proteomes" id="UP001213972">
    <property type="component" value="Chromosome"/>
</dbReference>
<keyword evidence="1" id="KW-0812">Transmembrane</keyword>
<keyword evidence="1" id="KW-1133">Transmembrane helix</keyword>
<sequence>MWVRQAFYRWLIPAAFVLPLWLFIGWIVFGANPWALLWVLLSAPLVLIGQLILTLLIRARGTVRSERAVSWTDAGAVGAWHVLVIALGVFDSRWWWVALLGALVVGVVALWTSLTQLWREARGIPDVLRSATGQRYVRPATDPSATTDARRPEPHEVIVITESTHPDGR</sequence>
<feature type="transmembrane region" description="Helical" evidence="1">
    <location>
        <begin position="68"/>
        <end position="88"/>
    </location>
</feature>
<accession>A0AAJ5W4N7</accession>
<feature type="transmembrane region" description="Helical" evidence="1">
    <location>
        <begin position="35"/>
        <end position="56"/>
    </location>
</feature>
<feature type="transmembrane region" description="Helical" evidence="1">
    <location>
        <begin position="7"/>
        <end position="29"/>
    </location>
</feature>
<proteinExistence type="predicted"/>
<keyword evidence="1" id="KW-0472">Membrane</keyword>
<organism evidence="2 3">
    <name type="scientific">Candidatus Microbacterium phytovorans</name>
    <dbReference type="NCBI Taxonomy" id="3121374"/>
    <lineage>
        <taxon>Bacteria</taxon>
        <taxon>Bacillati</taxon>
        <taxon>Actinomycetota</taxon>
        <taxon>Actinomycetes</taxon>
        <taxon>Micrococcales</taxon>
        <taxon>Microbacteriaceae</taxon>
        <taxon>Microbacterium</taxon>
    </lineage>
</organism>
<evidence type="ECO:0000313" key="3">
    <source>
        <dbReference type="Proteomes" id="UP001213972"/>
    </source>
</evidence>
<feature type="transmembrane region" description="Helical" evidence="1">
    <location>
        <begin position="94"/>
        <end position="114"/>
    </location>
</feature>
<dbReference type="AlphaFoldDB" id="A0AAJ5W4N7"/>
<name>A0AAJ5W4N7_9MICO</name>
<dbReference type="EMBL" id="CP119321">
    <property type="protein sequence ID" value="WEK14537.1"/>
    <property type="molecule type" value="Genomic_DNA"/>
</dbReference>